<dbReference type="Proteomes" id="UP000228934">
    <property type="component" value="Unassembled WGS sequence"/>
</dbReference>
<evidence type="ECO:0000256" key="1">
    <source>
        <dbReference type="SAM" id="Phobius"/>
    </source>
</evidence>
<evidence type="ECO:0000313" key="2">
    <source>
        <dbReference type="EMBL" id="PIO31022.1"/>
    </source>
</evidence>
<keyword evidence="1" id="KW-0472">Membrane</keyword>
<dbReference type="AlphaFoldDB" id="A0A2G9RT21"/>
<feature type="transmembrane region" description="Helical" evidence="1">
    <location>
        <begin position="43"/>
        <end position="63"/>
    </location>
</feature>
<evidence type="ECO:0000313" key="3">
    <source>
        <dbReference type="Proteomes" id="UP000228934"/>
    </source>
</evidence>
<keyword evidence="1" id="KW-1133">Transmembrane helix</keyword>
<keyword evidence="3" id="KW-1185">Reference proteome</keyword>
<accession>A0A2G9RT21</accession>
<keyword evidence="1" id="KW-0812">Transmembrane</keyword>
<reference evidence="3" key="1">
    <citation type="journal article" date="2017" name="Nat. Commun.">
        <title>The North American bullfrog draft genome provides insight into hormonal regulation of long noncoding RNA.</title>
        <authorList>
            <person name="Hammond S.A."/>
            <person name="Warren R.L."/>
            <person name="Vandervalk B.P."/>
            <person name="Kucuk E."/>
            <person name="Khan H."/>
            <person name="Gibb E.A."/>
            <person name="Pandoh P."/>
            <person name="Kirk H."/>
            <person name="Zhao Y."/>
            <person name="Jones M."/>
            <person name="Mungall A.J."/>
            <person name="Coope R."/>
            <person name="Pleasance S."/>
            <person name="Moore R.A."/>
            <person name="Holt R.A."/>
            <person name="Round J.M."/>
            <person name="Ohora S."/>
            <person name="Walle B.V."/>
            <person name="Veldhoen N."/>
            <person name="Helbing C.C."/>
            <person name="Birol I."/>
        </authorList>
    </citation>
    <scope>NUCLEOTIDE SEQUENCE [LARGE SCALE GENOMIC DNA]</scope>
</reference>
<proteinExistence type="predicted"/>
<sequence length="75" mass="8674">MLAIVSENPFFFFFFFFLSNELAIYNFISLGFIFPIADYLPDPVATAVCITYSVVLITCLINCRPYFGHQIQMEE</sequence>
<protein>
    <submittedName>
        <fullName evidence="2">Uncharacterized protein</fullName>
    </submittedName>
</protein>
<feature type="transmembrane region" description="Helical" evidence="1">
    <location>
        <begin position="12"/>
        <end position="37"/>
    </location>
</feature>
<organism evidence="2 3">
    <name type="scientific">Aquarana catesbeiana</name>
    <name type="common">American bullfrog</name>
    <name type="synonym">Rana catesbeiana</name>
    <dbReference type="NCBI Taxonomy" id="8400"/>
    <lineage>
        <taxon>Eukaryota</taxon>
        <taxon>Metazoa</taxon>
        <taxon>Chordata</taxon>
        <taxon>Craniata</taxon>
        <taxon>Vertebrata</taxon>
        <taxon>Euteleostomi</taxon>
        <taxon>Amphibia</taxon>
        <taxon>Batrachia</taxon>
        <taxon>Anura</taxon>
        <taxon>Neobatrachia</taxon>
        <taxon>Ranoidea</taxon>
        <taxon>Ranidae</taxon>
        <taxon>Aquarana</taxon>
    </lineage>
</organism>
<gene>
    <name evidence="2" type="ORF">AB205_0122710</name>
</gene>
<dbReference type="EMBL" id="KV932486">
    <property type="protein sequence ID" value="PIO31022.1"/>
    <property type="molecule type" value="Genomic_DNA"/>
</dbReference>
<name>A0A2G9RT21_AQUCT</name>